<feature type="chain" id="PRO_5018196277" evidence="1">
    <location>
        <begin position="27"/>
        <end position="142"/>
    </location>
</feature>
<protein>
    <submittedName>
        <fullName evidence="2">Uncharacterized protein</fullName>
    </submittedName>
</protein>
<comment type="caution">
    <text evidence="2">The sequence shown here is derived from an EMBL/GenBank/DDBJ whole genome shotgun (WGS) entry which is preliminary data.</text>
</comment>
<gene>
    <name evidence="2" type="ORF">EER27_09175</name>
</gene>
<keyword evidence="1" id="KW-0732">Signal</keyword>
<evidence type="ECO:0000256" key="1">
    <source>
        <dbReference type="SAM" id="SignalP"/>
    </source>
</evidence>
<organism evidence="2 3">
    <name type="scientific">Montanilutibacter psychrotolerans</name>
    <dbReference type="NCBI Taxonomy" id="1327343"/>
    <lineage>
        <taxon>Bacteria</taxon>
        <taxon>Pseudomonadati</taxon>
        <taxon>Pseudomonadota</taxon>
        <taxon>Gammaproteobacteria</taxon>
        <taxon>Lysobacterales</taxon>
        <taxon>Lysobacteraceae</taxon>
        <taxon>Montanilutibacter</taxon>
    </lineage>
</organism>
<sequence>MHVKKIAALGVVLAASLFGHSQPAHAGDVSNAGLTCFVDTRAFDQPTLGQCHSVWTPGTANNPSVAVFQAVNLTTGNYSFAWTNLETGQPIATCANMSSCKISIRTETSGDGEAHLSVKITDLATNLAKTVAASAYYFDGYN</sequence>
<evidence type="ECO:0000313" key="3">
    <source>
        <dbReference type="Proteomes" id="UP000267049"/>
    </source>
</evidence>
<feature type="signal peptide" evidence="1">
    <location>
        <begin position="1"/>
        <end position="26"/>
    </location>
</feature>
<proteinExistence type="predicted"/>
<keyword evidence="3" id="KW-1185">Reference proteome</keyword>
<evidence type="ECO:0000313" key="2">
    <source>
        <dbReference type="EMBL" id="RNF84521.1"/>
    </source>
</evidence>
<reference evidence="2 3" key="1">
    <citation type="submission" date="2018-11" db="EMBL/GenBank/DDBJ databases">
        <title>Lysobacter cryohumiis sp. nov., isolated from soil in the Tianshan Mountains, Xinjiang, China.</title>
        <authorList>
            <person name="Luo Y."/>
            <person name="Sheng H."/>
        </authorList>
    </citation>
    <scope>NUCLEOTIDE SEQUENCE [LARGE SCALE GENOMIC DNA]</scope>
    <source>
        <strain evidence="2 3">ZS60</strain>
    </source>
</reference>
<dbReference type="RefSeq" id="WP_123087734.1">
    <property type="nucleotide sequence ID" value="NZ_RIBS01000003.1"/>
</dbReference>
<dbReference type="Proteomes" id="UP000267049">
    <property type="component" value="Unassembled WGS sequence"/>
</dbReference>
<dbReference type="EMBL" id="RIBS01000003">
    <property type="protein sequence ID" value="RNF84521.1"/>
    <property type="molecule type" value="Genomic_DNA"/>
</dbReference>
<dbReference type="AlphaFoldDB" id="A0A3M8ST88"/>
<dbReference type="OrthoDB" id="6024990at2"/>
<accession>A0A3M8ST88</accession>
<name>A0A3M8ST88_9GAMM</name>